<organism evidence="4 5">
    <name type="scientific">Amycolatopsis viridis</name>
    <dbReference type="NCBI Taxonomy" id="185678"/>
    <lineage>
        <taxon>Bacteria</taxon>
        <taxon>Bacillati</taxon>
        <taxon>Actinomycetota</taxon>
        <taxon>Actinomycetes</taxon>
        <taxon>Pseudonocardiales</taxon>
        <taxon>Pseudonocardiaceae</taxon>
        <taxon>Amycolatopsis</taxon>
    </lineage>
</organism>
<evidence type="ECO:0000256" key="2">
    <source>
        <dbReference type="SAM" id="Phobius"/>
    </source>
</evidence>
<accession>A0ABX0SQV6</accession>
<feature type="compositionally biased region" description="Low complexity" evidence="1">
    <location>
        <begin position="143"/>
        <end position="168"/>
    </location>
</feature>
<feature type="signal peptide" evidence="3">
    <location>
        <begin position="1"/>
        <end position="28"/>
    </location>
</feature>
<keyword evidence="5" id="KW-1185">Reference proteome</keyword>
<keyword evidence="2" id="KW-0812">Transmembrane</keyword>
<feature type="transmembrane region" description="Helical" evidence="2">
    <location>
        <begin position="243"/>
        <end position="264"/>
    </location>
</feature>
<protein>
    <submittedName>
        <fullName evidence="4">Uncharacterized protein</fullName>
    </submittedName>
</protein>
<dbReference type="Proteomes" id="UP000754495">
    <property type="component" value="Unassembled WGS sequence"/>
</dbReference>
<name>A0ABX0SQV6_9PSEU</name>
<dbReference type="EMBL" id="JAANOU010000001">
    <property type="protein sequence ID" value="NIH77720.1"/>
    <property type="molecule type" value="Genomic_DNA"/>
</dbReference>
<comment type="caution">
    <text evidence="4">The sequence shown here is derived from an EMBL/GenBank/DDBJ whole genome shotgun (WGS) entry which is preliminary data.</text>
</comment>
<keyword evidence="2" id="KW-1133">Transmembrane helix</keyword>
<evidence type="ECO:0000256" key="3">
    <source>
        <dbReference type="SAM" id="SignalP"/>
    </source>
</evidence>
<reference evidence="4 5" key="1">
    <citation type="submission" date="2020-03" db="EMBL/GenBank/DDBJ databases">
        <title>Sequencing the genomes of 1000 actinobacteria strains.</title>
        <authorList>
            <person name="Klenk H.-P."/>
        </authorList>
    </citation>
    <scope>NUCLEOTIDE SEQUENCE [LARGE SCALE GENOMIC DNA]</scope>
    <source>
        <strain evidence="4 5">DSM 45668</strain>
    </source>
</reference>
<keyword evidence="2" id="KW-0472">Membrane</keyword>
<keyword evidence="3" id="KW-0732">Signal</keyword>
<evidence type="ECO:0000313" key="5">
    <source>
        <dbReference type="Proteomes" id="UP000754495"/>
    </source>
</evidence>
<evidence type="ECO:0000256" key="1">
    <source>
        <dbReference type="SAM" id="MobiDB-lite"/>
    </source>
</evidence>
<evidence type="ECO:0000313" key="4">
    <source>
        <dbReference type="EMBL" id="NIH77720.1"/>
    </source>
</evidence>
<feature type="region of interest" description="Disordered" evidence="1">
    <location>
        <begin position="128"/>
        <end position="174"/>
    </location>
</feature>
<sequence>MRKTARRAGVAGFVLAASATLTAPGALADPAGPALAGSCGATLRDEPGHALTVDAGAPLGQPGVVTVGTGTDSAPTGPDQRGPLLPLPVADLAKALRVGDAPVVGDLATEQVCPAAQHTVNALSTVTQDLTSGEQPAPPAGRPAPGGATPAPGTTAPGTPAPNTAAPNTPAPGPGAGTVPVSFVTGGFLAGAGITSPAALSALTRTAPAAPEVLPPAGTEPPLVTQSSGAAEAMPAVPVPDRLPLIIAVFALAIVATALTRAWLRRA</sequence>
<feature type="chain" id="PRO_5045892850" evidence="3">
    <location>
        <begin position="29"/>
        <end position="267"/>
    </location>
</feature>
<gene>
    <name evidence="4" type="ORF">FHX46_000250</name>
</gene>
<dbReference type="RefSeq" id="WP_167109859.1">
    <property type="nucleotide sequence ID" value="NZ_JAANOU010000001.1"/>
</dbReference>
<proteinExistence type="predicted"/>